<dbReference type="PANTHER" id="PTHR31793:SF27">
    <property type="entry name" value="NOVEL THIOESTERASE SUPERFAMILY DOMAIN AND SAPOSIN A-TYPE DOMAIN CONTAINING PROTEIN (0610012H03RIK)"/>
    <property type="match status" value="1"/>
</dbReference>
<keyword evidence="4" id="KW-1185">Reference proteome</keyword>
<sequence length="139" mass="15770">MSFETGTQVRFAHVDAAGIVFYPRYFEMLNGAVEDWFDQSLGLSFKAMHMDRHIGVPTVKLEVTFLSPSQLGDDLLIRITPRQIGRTSCTIDIIFTGEGRDRLKAQVVLVCMDVDARRAVPWPDAVREKLMEQLVPQED</sequence>
<gene>
    <name evidence="3" type="ORF">Q4610_10865</name>
</gene>
<dbReference type="SUPFAM" id="SSF54637">
    <property type="entry name" value="Thioesterase/thiol ester dehydrase-isomerase"/>
    <property type="match status" value="1"/>
</dbReference>
<comment type="similarity">
    <text evidence="1">Belongs to the 4-hydroxybenzoyl-CoA thioesterase family.</text>
</comment>
<dbReference type="CDD" id="cd00586">
    <property type="entry name" value="4HBT"/>
    <property type="match status" value="1"/>
</dbReference>
<evidence type="ECO:0000313" key="3">
    <source>
        <dbReference type="EMBL" id="MDO7835543.1"/>
    </source>
</evidence>
<accession>A0ABT8ZLY5</accession>
<organism evidence="3 4">
    <name type="scientific">Sphingobium cyanobacteriorum</name>
    <dbReference type="NCBI Taxonomy" id="3063954"/>
    <lineage>
        <taxon>Bacteria</taxon>
        <taxon>Pseudomonadati</taxon>
        <taxon>Pseudomonadota</taxon>
        <taxon>Alphaproteobacteria</taxon>
        <taxon>Sphingomonadales</taxon>
        <taxon>Sphingomonadaceae</taxon>
        <taxon>Sphingobium</taxon>
    </lineage>
</organism>
<dbReference type="EMBL" id="JAUQOM010000004">
    <property type="protein sequence ID" value="MDO7835543.1"/>
    <property type="molecule type" value="Genomic_DNA"/>
</dbReference>
<dbReference type="Gene3D" id="3.10.129.10">
    <property type="entry name" value="Hotdog Thioesterase"/>
    <property type="match status" value="1"/>
</dbReference>
<reference evidence="3" key="1">
    <citation type="submission" date="2023-07" db="EMBL/GenBank/DDBJ databases">
        <title>Bacterial whole genome sequence for Sphingobium sp. HBC34.</title>
        <authorList>
            <person name="Le V."/>
            <person name="Ko S.-R."/>
            <person name="Ahn C.-Y."/>
            <person name="Oh H.-M."/>
        </authorList>
    </citation>
    <scope>NUCLEOTIDE SEQUENCE</scope>
    <source>
        <strain evidence="3">HBC34</strain>
    </source>
</reference>
<comment type="caution">
    <text evidence="3">The sequence shown here is derived from an EMBL/GenBank/DDBJ whole genome shotgun (WGS) entry which is preliminary data.</text>
</comment>
<evidence type="ECO:0000256" key="2">
    <source>
        <dbReference type="ARBA" id="ARBA00022801"/>
    </source>
</evidence>
<proteinExistence type="inferred from homology"/>
<dbReference type="EC" id="3.1.2.-" evidence="3"/>
<evidence type="ECO:0000256" key="1">
    <source>
        <dbReference type="ARBA" id="ARBA00005953"/>
    </source>
</evidence>
<dbReference type="InterPro" id="IPR050563">
    <property type="entry name" value="4-hydroxybenzoyl-CoA_TE"/>
</dbReference>
<dbReference type="GO" id="GO:0016787">
    <property type="term" value="F:hydrolase activity"/>
    <property type="evidence" value="ECO:0007669"/>
    <property type="project" value="UniProtKB-KW"/>
</dbReference>
<dbReference type="PANTHER" id="PTHR31793">
    <property type="entry name" value="4-HYDROXYBENZOYL-COA THIOESTERASE FAMILY MEMBER"/>
    <property type="match status" value="1"/>
</dbReference>
<dbReference type="RefSeq" id="WP_304535968.1">
    <property type="nucleotide sequence ID" value="NZ_JAUQOM010000004.1"/>
</dbReference>
<dbReference type="InterPro" id="IPR029069">
    <property type="entry name" value="HotDog_dom_sf"/>
</dbReference>
<dbReference type="Pfam" id="PF13279">
    <property type="entry name" value="4HBT_2"/>
    <property type="match status" value="1"/>
</dbReference>
<evidence type="ECO:0000313" key="4">
    <source>
        <dbReference type="Proteomes" id="UP001176471"/>
    </source>
</evidence>
<name>A0ABT8ZLY5_9SPHN</name>
<protein>
    <submittedName>
        <fullName evidence="3">Thioesterase family protein</fullName>
        <ecNumber evidence="3">3.1.2.-</ecNumber>
    </submittedName>
</protein>
<dbReference type="Proteomes" id="UP001176471">
    <property type="component" value="Unassembled WGS sequence"/>
</dbReference>
<keyword evidence="2 3" id="KW-0378">Hydrolase</keyword>